<dbReference type="PROSITE" id="PS51257">
    <property type="entry name" value="PROKAR_LIPOPROTEIN"/>
    <property type="match status" value="1"/>
</dbReference>
<protein>
    <submittedName>
        <fullName evidence="1">Uncharacterized protein</fullName>
    </submittedName>
</protein>
<dbReference type="RefSeq" id="WP_146963771.1">
    <property type="nucleotide sequence ID" value="NZ_CP042467.1"/>
</dbReference>
<evidence type="ECO:0000313" key="1">
    <source>
        <dbReference type="EMBL" id="QED30248.1"/>
    </source>
</evidence>
<dbReference type="KEGG" id="bbae:FRD01_24050"/>
<dbReference type="Proteomes" id="UP000321595">
    <property type="component" value="Chromosome"/>
</dbReference>
<dbReference type="AlphaFoldDB" id="A0A5B8XZ45"/>
<evidence type="ECO:0000313" key="2">
    <source>
        <dbReference type="Proteomes" id="UP000321595"/>
    </source>
</evidence>
<dbReference type="EMBL" id="CP042467">
    <property type="protein sequence ID" value="QED30248.1"/>
    <property type="molecule type" value="Genomic_DNA"/>
</dbReference>
<proteinExistence type="predicted"/>
<name>A0A5B8XZ45_9DELT</name>
<sequence length="164" mass="18057">MKYFLIAISVLFSACSGDEASLRGSLGDFYDIDYSTVRARLYASELSIEYVQEDLQVPVRVTLRKLTTGMIEPGAYDLTALGAISGRSRDNDIPDMTTGKLVLERFEPVNGSEISGSFEAKFRTGNDEATLVGEFNTTLEVVDQIDGYDADLSYLYDAGDMDDQ</sequence>
<keyword evidence="2" id="KW-1185">Reference proteome</keyword>
<gene>
    <name evidence="1" type="ORF">FRD01_24050</name>
</gene>
<reference evidence="1 2" key="1">
    <citation type="submission" date="2019-08" db="EMBL/GenBank/DDBJ databases">
        <authorList>
            <person name="Liang Q."/>
        </authorList>
    </citation>
    <scope>NUCLEOTIDE SEQUENCE [LARGE SCALE GENOMIC DNA]</scope>
    <source>
        <strain evidence="1 2">V1718</strain>
    </source>
</reference>
<organism evidence="1 2">
    <name type="scientific">Microvenator marinus</name>
    <dbReference type="NCBI Taxonomy" id="2600177"/>
    <lineage>
        <taxon>Bacteria</taxon>
        <taxon>Deltaproteobacteria</taxon>
        <taxon>Bradymonadales</taxon>
        <taxon>Microvenatoraceae</taxon>
        <taxon>Microvenator</taxon>
    </lineage>
</organism>
<accession>A0A5B8XZ45</accession>